<dbReference type="Gene3D" id="2.70.98.20">
    <property type="entry name" value="Copper amine oxidase, catalytic domain"/>
    <property type="match status" value="1"/>
</dbReference>
<evidence type="ECO:0000256" key="2">
    <source>
        <dbReference type="SAM" id="SignalP"/>
    </source>
</evidence>
<dbReference type="InParanoid" id="A0A7N2MRD3"/>
<feature type="signal peptide" evidence="2">
    <location>
        <begin position="1"/>
        <end position="20"/>
    </location>
</feature>
<accession>A0A7N2MRD3</accession>
<dbReference type="OMA" id="WTMIRET"/>
<reference evidence="4 5" key="1">
    <citation type="journal article" date="2016" name="G3 (Bethesda)">
        <title>First Draft Assembly and Annotation of the Genome of a California Endemic Oak Quercus lobata Nee (Fagaceae).</title>
        <authorList>
            <person name="Sork V.L."/>
            <person name="Fitz-Gibbon S.T."/>
            <person name="Puiu D."/>
            <person name="Crepeau M."/>
            <person name="Gugger P.F."/>
            <person name="Sherman R."/>
            <person name="Stevens K."/>
            <person name="Langley C.H."/>
            <person name="Pellegrini M."/>
            <person name="Salzberg S.L."/>
        </authorList>
    </citation>
    <scope>NUCLEOTIDE SEQUENCE [LARGE SCALE GENOMIC DNA]</scope>
    <source>
        <strain evidence="4 5">cv. SW786</strain>
    </source>
</reference>
<name>A0A7N2MRD3_QUELO</name>
<dbReference type="PANTHER" id="PTHR10638">
    <property type="entry name" value="COPPER AMINE OXIDASE"/>
    <property type="match status" value="1"/>
</dbReference>
<keyword evidence="2" id="KW-0732">Signal</keyword>
<evidence type="ECO:0000313" key="5">
    <source>
        <dbReference type="Proteomes" id="UP000594261"/>
    </source>
</evidence>
<dbReference type="InterPro" id="IPR015798">
    <property type="entry name" value="Cu_amine_oxidase_C"/>
</dbReference>
<dbReference type="Pfam" id="PF01179">
    <property type="entry name" value="Cu_amine_oxid"/>
    <property type="match status" value="1"/>
</dbReference>
<dbReference type="GO" id="GO:0005507">
    <property type="term" value="F:copper ion binding"/>
    <property type="evidence" value="ECO:0007669"/>
    <property type="project" value="InterPro"/>
</dbReference>
<keyword evidence="1" id="KW-0801">TPQ</keyword>
<dbReference type="GO" id="GO:0009308">
    <property type="term" value="P:amine metabolic process"/>
    <property type="evidence" value="ECO:0007669"/>
    <property type="project" value="UniProtKB-UniRule"/>
</dbReference>
<feature type="chain" id="PRO_5029910453" description="Amine oxidase" evidence="2">
    <location>
        <begin position="21"/>
        <end position="137"/>
    </location>
</feature>
<dbReference type="Proteomes" id="UP000594261">
    <property type="component" value="Chromosome 10"/>
</dbReference>
<dbReference type="Gramene" id="QL10p030824:mrna">
    <property type="protein sequence ID" value="QL10p030824:mrna:CDS:1"/>
    <property type="gene ID" value="QL10p030824"/>
</dbReference>
<dbReference type="EC" id="1.4.3.-" evidence="1"/>
<evidence type="ECO:0000259" key="3">
    <source>
        <dbReference type="Pfam" id="PF01179"/>
    </source>
</evidence>
<comment type="similarity">
    <text evidence="1">Belongs to the copper/topaquinone oxidase family.</text>
</comment>
<dbReference type="SUPFAM" id="SSF49998">
    <property type="entry name" value="Amine oxidase catalytic domain"/>
    <property type="match status" value="1"/>
</dbReference>
<keyword evidence="5" id="KW-1185">Reference proteome</keyword>
<evidence type="ECO:0000256" key="1">
    <source>
        <dbReference type="RuleBase" id="RU000672"/>
    </source>
</evidence>
<keyword evidence="1" id="KW-0479">Metal-binding</keyword>
<feature type="domain" description="Copper amine oxidase catalytic" evidence="3">
    <location>
        <begin position="16"/>
        <end position="136"/>
    </location>
</feature>
<keyword evidence="1" id="KW-0186">Copper</keyword>
<dbReference type="PANTHER" id="PTHR10638:SF87">
    <property type="entry name" value="AMINE OXIDASE [COPPER-CONTAINING] ALPHA 2, PEROXISOMAL-RELATED"/>
    <property type="match status" value="1"/>
</dbReference>
<dbReference type="AlphaFoldDB" id="A0A7N2MRD3"/>
<comment type="cofactor">
    <cofactor evidence="1">
        <name>Cu cation</name>
        <dbReference type="ChEBI" id="CHEBI:23378"/>
    </cofactor>
    <text evidence="1">Contains 1 topaquinone per subunit.</text>
</comment>
<dbReference type="GO" id="GO:0048038">
    <property type="term" value="F:quinone binding"/>
    <property type="evidence" value="ECO:0007669"/>
    <property type="project" value="InterPro"/>
</dbReference>
<protein>
    <recommendedName>
        <fullName evidence="1">Amine oxidase</fullName>
        <ecNumber evidence="1">1.4.3.-</ecNumber>
    </recommendedName>
</protein>
<sequence length="137" mass="15895">MTTTSLVILILTLMVKKIHKMKTMRTDGSTPRKSYWTMIRETVKTKLDARIWTNKPTELLIVNPNKFTKIGNQVDYRLVPDPAAIPLLLEDDYSQIRGTFSNYNVWVTPYNRSKRWAGGLYADRSHGGDTLFTWTNR</sequence>
<keyword evidence="1" id="KW-0560">Oxidoreductase</keyword>
<comment type="PTM">
    <text evidence="1">Topaquinone (TPQ) is generated by copper-dependent autoxidation of a specific tyrosyl residue.</text>
</comment>
<dbReference type="GO" id="GO:0008131">
    <property type="term" value="F:primary methylamine oxidase activity"/>
    <property type="evidence" value="ECO:0007669"/>
    <property type="project" value="InterPro"/>
</dbReference>
<evidence type="ECO:0000313" key="4">
    <source>
        <dbReference type="EnsemblPlants" id="QL10p030824:mrna:CDS:1"/>
    </source>
</evidence>
<reference evidence="4" key="2">
    <citation type="submission" date="2021-01" db="UniProtKB">
        <authorList>
            <consortium name="EnsemblPlants"/>
        </authorList>
    </citation>
    <scope>IDENTIFICATION</scope>
</reference>
<dbReference type="EMBL" id="LRBV02000010">
    <property type="status" value="NOT_ANNOTATED_CDS"/>
    <property type="molecule type" value="Genomic_DNA"/>
</dbReference>
<dbReference type="InterPro" id="IPR036460">
    <property type="entry name" value="Cu_amine_oxidase_C_sf"/>
</dbReference>
<proteinExistence type="inferred from homology"/>
<organism evidence="4 5">
    <name type="scientific">Quercus lobata</name>
    <name type="common">Valley oak</name>
    <dbReference type="NCBI Taxonomy" id="97700"/>
    <lineage>
        <taxon>Eukaryota</taxon>
        <taxon>Viridiplantae</taxon>
        <taxon>Streptophyta</taxon>
        <taxon>Embryophyta</taxon>
        <taxon>Tracheophyta</taxon>
        <taxon>Spermatophyta</taxon>
        <taxon>Magnoliopsida</taxon>
        <taxon>eudicotyledons</taxon>
        <taxon>Gunneridae</taxon>
        <taxon>Pentapetalae</taxon>
        <taxon>rosids</taxon>
        <taxon>fabids</taxon>
        <taxon>Fagales</taxon>
        <taxon>Fagaceae</taxon>
        <taxon>Quercus</taxon>
    </lineage>
</organism>
<dbReference type="InterPro" id="IPR000269">
    <property type="entry name" value="Cu_amine_oxidase"/>
</dbReference>
<dbReference type="EnsemblPlants" id="QL10p030824:mrna">
    <property type="protein sequence ID" value="QL10p030824:mrna:CDS:1"/>
    <property type="gene ID" value="QL10p030824"/>
</dbReference>